<reference evidence="2 3" key="1">
    <citation type="journal article" date="2016" name="Nat. Commun.">
        <title>Thousands of microbial genomes shed light on interconnected biogeochemical processes in an aquifer system.</title>
        <authorList>
            <person name="Anantharaman K."/>
            <person name="Brown C.T."/>
            <person name="Hug L.A."/>
            <person name="Sharon I."/>
            <person name="Castelle C.J."/>
            <person name="Probst A.J."/>
            <person name="Thomas B.C."/>
            <person name="Singh A."/>
            <person name="Wilkins M.J."/>
            <person name="Karaoz U."/>
            <person name="Brodie E.L."/>
            <person name="Williams K.H."/>
            <person name="Hubbard S.S."/>
            <person name="Banfield J.F."/>
        </authorList>
    </citation>
    <scope>NUCLEOTIDE SEQUENCE [LARGE SCALE GENOMIC DNA]</scope>
</reference>
<feature type="compositionally biased region" description="Polar residues" evidence="1">
    <location>
        <begin position="48"/>
        <end position="57"/>
    </location>
</feature>
<proteinExistence type="predicted"/>
<evidence type="ECO:0000256" key="1">
    <source>
        <dbReference type="SAM" id="MobiDB-lite"/>
    </source>
</evidence>
<gene>
    <name evidence="2" type="ORF">A3B50_04040</name>
</gene>
<feature type="compositionally biased region" description="Basic and acidic residues" evidence="1">
    <location>
        <begin position="77"/>
        <end position="89"/>
    </location>
</feature>
<sequence>MGKEGSQEDRRSFVRKHKITTGILLAGAWRAARWWKNELKKLPYQGPDNRTYNSSSDNPDKFEHERARPRSVSDGAPSHEEIAEERVTIPDDDLSGLSDSASLFGPDGLKGIMKDHPKSSG</sequence>
<dbReference type="EMBL" id="MGAQ01000016">
    <property type="protein sequence ID" value="OGK50446.1"/>
    <property type="molecule type" value="Genomic_DNA"/>
</dbReference>
<evidence type="ECO:0000313" key="2">
    <source>
        <dbReference type="EMBL" id="OGK50446.1"/>
    </source>
</evidence>
<dbReference type="AlphaFoldDB" id="A0A1F7J4B9"/>
<comment type="caution">
    <text evidence="2">The sequence shown here is derived from an EMBL/GenBank/DDBJ whole genome shotgun (WGS) entry which is preliminary data.</text>
</comment>
<feature type="region of interest" description="Disordered" evidence="1">
    <location>
        <begin position="42"/>
        <end position="121"/>
    </location>
</feature>
<accession>A0A1F7J4B9</accession>
<name>A0A1F7J4B9_9BACT</name>
<feature type="compositionally biased region" description="Basic and acidic residues" evidence="1">
    <location>
        <begin position="112"/>
        <end position="121"/>
    </location>
</feature>
<dbReference type="Proteomes" id="UP000178558">
    <property type="component" value="Unassembled WGS sequence"/>
</dbReference>
<organism evidence="2 3">
    <name type="scientific">Candidatus Roizmanbacteria bacterium RIFCSPLOWO2_01_FULL_40_42</name>
    <dbReference type="NCBI Taxonomy" id="1802066"/>
    <lineage>
        <taxon>Bacteria</taxon>
        <taxon>Candidatus Roizmaniibacteriota</taxon>
    </lineage>
</organism>
<evidence type="ECO:0000313" key="3">
    <source>
        <dbReference type="Proteomes" id="UP000178558"/>
    </source>
</evidence>
<feature type="compositionally biased region" description="Basic and acidic residues" evidence="1">
    <location>
        <begin position="58"/>
        <end position="68"/>
    </location>
</feature>
<protein>
    <submittedName>
        <fullName evidence="2">Uncharacterized protein</fullName>
    </submittedName>
</protein>